<dbReference type="KEGG" id="scas:SACC_21350"/>
<dbReference type="PANTHER" id="PTHR37559:SF1">
    <property type="entry name" value="PAREP6 PART 2, AUTHENTIC FRAMESHIFT"/>
    <property type="match status" value="1"/>
</dbReference>
<dbReference type="GeneID" id="68866866"/>
<dbReference type="Proteomes" id="UP001319921">
    <property type="component" value="Chromosome"/>
</dbReference>
<dbReference type="RefSeq" id="WP_229569466.1">
    <property type="nucleotide sequence ID" value="NZ_AP025226.1"/>
</dbReference>
<proteinExistence type="predicted"/>
<reference evidence="1 2" key="1">
    <citation type="journal article" date="2022" name="Microbiol. Resour. Announc.">
        <title>Complete Genome Sequence of the Hyperthermophilic and Acidophilic Archaeon Saccharolobus caldissimus Strain HS-3T.</title>
        <authorList>
            <person name="Sakai H.D."/>
            <person name="Kurosawa N."/>
        </authorList>
    </citation>
    <scope>NUCLEOTIDE SEQUENCE [LARGE SCALE GENOMIC DNA]</scope>
    <source>
        <strain evidence="1 2">JCM32116</strain>
    </source>
</reference>
<dbReference type="EMBL" id="AP025226">
    <property type="protein sequence ID" value="BDB99118.1"/>
    <property type="molecule type" value="Genomic_DNA"/>
</dbReference>
<organism evidence="1 2">
    <name type="scientific">Saccharolobus caldissimus</name>
    <dbReference type="NCBI Taxonomy" id="1702097"/>
    <lineage>
        <taxon>Archaea</taxon>
        <taxon>Thermoproteota</taxon>
        <taxon>Thermoprotei</taxon>
        <taxon>Sulfolobales</taxon>
        <taxon>Sulfolobaceae</taxon>
        <taxon>Saccharolobus</taxon>
    </lineage>
</organism>
<dbReference type="AlphaFoldDB" id="A0AAQ4CTI7"/>
<evidence type="ECO:0000313" key="1">
    <source>
        <dbReference type="EMBL" id="BDB99118.1"/>
    </source>
</evidence>
<accession>A0AAQ4CTI7</accession>
<sequence length="71" mass="8520">MEDFKKFKEEAREIRRKYANWDFINSLSPRLKYALVYYIEEGDLYIASRIAGITMEEMNELRIKANIPNVN</sequence>
<dbReference type="PANTHER" id="PTHR37559">
    <property type="entry name" value="PAREP6 PART 2, AUTHENTIC FRAMESHIFT"/>
    <property type="match status" value="1"/>
</dbReference>
<gene>
    <name evidence="1" type="ORF">SACC_21350</name>
</gene>
<evidence type="ECO:0008006" key="3">
    <source>
        <dbReference type="Google" id="ProtNLM"/>
    </source>
</evidence>
<name>A0AAQ4CTI7_9CREN</name>
<keyword evidence="2" id="KW-1185">Reference proteome</keyword>
<evidence type="ECO:0000313" key="2">
    <source>
        <dbReference type="Proteomes" id="UP001319921"/>
    </source>
</evidence>
<protein>
    <recommendedName>
        <fullName evidence="3">PaREP6</fullName>
    </recommendedName>
</protein>